<organism evidence="1 2">
    <name type="scientific">Thermaerobacter composti</name>
    <dbReference type="NCBI Taxonomy" id="554949"/>
    <lineage>
        <taxon>Bacteria</taxon>
        <taxon>Bacillati</taxon>
        <taxon>Bacillota</taxon>
        <taxon>Clostridia</taxon>
        <taxon>Eubacteriales</taxon>
        <taxon>Clostridiales Family XVII. Incertae Sedis</taxon>
        <taxon>Thermaerobacter</taxon>
    </lineage>
</organism>
<protein>
    <submittedName>
        <fullName evidence="1">Uncharacterized protein</fullName>
    </submittedName>
</protein>
<proteinExistence type="predicted"/>
<keyword evidence="2" id="KW-1185">Reference proteome</keyword>
<accession>A0ABZ0QTM0</accession>
<name>A0ABZ0QTM0_9FIRM</name>
<dbReference type="RefSeq" id="WP_318751563.1">
    <property type="nucleotide sequence ID" value="NZ_CP132508.1"/>
</dbReference>
<dbReference type="Proteomes" id="UP001304683">
    <property type="component" value="Chromosome"/>
</dbReference>
<sequence length="163" mass="18406">MPAGYSSRCKICNHPRRAAIEQWHLDGASFREIQRRLEGTVSFAAVRNHFVEHFNVREEAFLQWEASQQQLEQAGAKRVSDIQLIDQVIERSAKLNAAAASRIQEYMERNEKPPKALVDLYGVTAAELRQHAKAKQELLGETPADDLAEVLMRLVGEDDPADP</sequence>
<evidence type="ECO:0000313" key="1">
    <source>
        <dbReference type="EMBL" id="WPD20192.1"/>
    </source>
</evidence>
<reference evidence="1 2" key="1">
    <citation type="submission" date="2023-08" db="EMBL/GenBank/DDBJ databases">
        <title>Genome sequence of Thermaerobacter compostii strain Ins1, a spore-forming filamentous bacterium isolated from a deep geothermal reservoir.</title>
        <authorList>
            <person name="Bregnard D."/>
            <person name="Gonzalez D."/>
            <person name="Junier P."/>
        </authorList>
    </citation>
    <scope>NUCLEOTIDE SEQUENCE [LARGE SCALE GENOMIC DNA]</scope>
    <source>
        <strain evidence="1 2">Ins1</strain>
    </source>
</reference>
<dbReference type="EMBL" id="CP132508">
    <property type="protein sequence ID" value="WPD20192.1"/>
    <property type="molecule type" value="Genomic_DNA"/>
</dbReference>
<evidence type="ECO:0000313" key="2">
    <source>
        <dbReference type="Proteomes" id="UP001304683"/>
    </source>
</evidence>
<gene>
    <name evidence="1" type="ORF">Q5761_06060</name>
</gene>